<feature type="compositionally biased region" description="Basic and acidic residues" evidence="1">
    <location>
        <begin position="419"/>
        <end position="440"/>
    </location>
</feature>
<feature type="compositionally biased region" description="Polar residues" evidence="1">
    <location>
        <begin position="448"/>
        <end position="464"/>
    </location>
</feature>
<protein>
    <submittedName>
        <fullName evidence="3">Uncharacterized protein</fullName>
    </submittedName>
</protein>
<dbReference type="OrthoDB" id="428321at2759"/>
<reference evidence="3 4" key="1">
    <citation type="submission" date="2016-02" db="EMBL/GenBank/DDBJ databases">
        <title>Genome analysis of coral dinoflagellate symbionts highlights evolutionary adaptations to a symbiotic lifestyle.</title>
        <authorList>
            <person name="Aranda M."/>
            <person name="Li Y."/>
            <person name="Liew Y.J."/>
            <person name="Baumgarten S."/>
            <person name="Simakov O."/>
            <person name="Wilson M."/>
            <person name="Piel J."/>
            <person name="Ashoor H."/>
            <person name="Bougouffa S."/>
            <person name="Bajic V.B."/>
            <person name="Ryu T."/>
            <person name="Ravasi T."/>
            <person name="Bayer T."/>
            <person name="Micklem G."/>
            <person name="Kim H."/>
            <person name="Bhak J."/>
            <person name="Lajeunesse T.C."/>
            <person name="Voolstra C.R."/>
        </authorList>
    </citation>
    <scope>NUCLEOTIDE SEQUENCE [LARGE SCALE GENOMIC DNA]</scope>
    <source>
        <strain evidence="3 4">CCMP2467</strain>
    </source>
</reference>
<feature type="chain" id="PRO_5043680196" evidence="2">
    <location>
        <begin position="18"/>
        <end position="472"/>
    </location>
</feature>
<feature type="compositionally biased region" description="Basic residues" evidence="1">
    <location>
        <begin position="351"/>
        <end position="371"/>
    </location>
</feature>
<feature type="region of interest" description="Disordered" evidence="1">
    <location>
        <begin position="82"/>
        <end position="144"/>
    </location>
</feature>
<sequence>MLYSAFVLVAIPFGSRAVQLWELQPADPPDRKGQQLPAPVFRVLPPSHGSPCPPLVVLVHFQGASPVTPRVWLLPPSAAAAWPTQAKPQQRRDSQPSPMLPAATALRGQRSSDRLSCHEEEDLSRHPASQARIPKAPPPSLARLESGTCRPASCIFRRSIDSLIPQPCQPCQPRVHLVPKQPLGWPPPTQGVQRRLSEEPANPCNLLLNPEPLVLRQWVTGQPLVIVDSAQSLPAREIKQGHPSPSPPSPPALIAYLEPASRPRASGRSGRPGQAPGPPGPPTAYAPPSEPRVQLVPKSRLLLQMAKVQSIWLIPDRRLSDLRGSTLSPRSRMLGSRQQESFPAAHDKCVYRKARKGPKSPRSPIGRRARPHSASPARVNGSPAWGALQGRRSSKHGQPGDATPGPGSYDPEPALDMYIPREDRHQEKRAKMGPYKDRYKSLSKAHSKGTSSDQSLEDSSTQSFIWPFNILG</sequence>
<evidence type="ECO:0000313" key="4">
    <source>
        <dbReference type="Proteomes" id="UP000186817"/>
    </source>
</evidence>
<keyword evidence="2" id="KW-0732">Signal</keyword>
<dbReference type="Proteomes" id="UP000186817">
    <property type="component" value="Unassembled WGS sequence"/>
</dbReference>
<feature type="region of interest" description="Disordered" evidence="1">
    <location>
        <begin position="322"/>
        <end position="472"/>
    </location>
</feature>
<organism evidence="3 4">
    <name type="scientific">Symbiodinium microadriaticum</name>
    <name type="common">Dinoflagellate</name>
    <name type="synonym">Zooxanthella microadriatica</name>
    <dbReference type="NCBI Taxonomy" id="2951"/>
    <lineage>
        <taxon>Eukaryota</taxon>
        <taxon>Sar</taxon>
        <taxon>Alveolata</taxon>
        <taxon>Dinophyceae</taxon>
        <taxon>Suessiales</taxon>
        <taxon>Symbiodiniaceae</taxon>
        <taxon>Symbiodinium</taxon>
    </lineage>
</organism>
<evidence type="ECO:0000313" key="3">
    <source>
        <dbReference type="EMBL" id="OLP86384.1"/>
    </source>
</evidence>
<feature type="region of interest" description="Disordered" evidence="1">
    <location>
        <begin position="261"/>
        <end position="292"/>
    </location>
</feature>
<evidence type="ECO:0000256" key="2">
    <source>
        <dbReference type="SAM" id="SignalP"/>
    </source>
</evidence>
<comment type="caution">
    <text evidence="3">The sequence shown here is derived from an EMBL/GenBank/DDBJ whole genome shotgun (WGS) entry which is preliminary data.</text>
</comment>
<gene>
    <name evidence="3" type="ORF">AK812_SmicGene32475</name>
</gene>
<evidence type="ECO:0000256" key="1">
    <source>
        <dbReference type="SAM" id="MobiDB-lite"/>
    </source>
</evidence>
<feature type="compositionally biased region" description="Pro residues" evidence="1">
    <location>
        <begin position="275"/>
        <end position="290"/>
    </location>
</feature>
<keyword evidence="4" id="KW-1185">Reference proteome</keyword>
<accession>A0A1Q9CTW6</accession>
<dbReference type="AlphaFoldDB" id="A0A1Q9CTW6"/>
<feature type="compositionally biased region" description="Low complexity" evidence="1">
    <location>
        <begin position="261"/>
        <end position="274"/>
    </location>
</feature>
<feature type="signal peptide" evidence="2">
    <location>
        <begin position="1"/>
        <end position="17"/>
    </location>
</feature>
<name>A0A1Q9CTW6_SYMMI</name>
<dbReference type="EMBL" id="LSRX01000918">
    <property type="protein sequence ID" value="OLP86384.1"/>
    <property type="molecule type" value="Genomic_DNA"/>
</dbReference>
<proteinExistence type="predicted"/>